<sequence length="128" mass="14730">MKEVNQAIYDEIFKLSQTLDFNTFNYLPEDTGYPFVYVGEQFANPTQVKSNIVSIGSSIITVHLYGEKDNRRLITDMMEQLLTKVKVLRKADVYNVSFAKENIQVISDNSVSPMLWHGILELEINYSN</sequence>
<dbReference type="Proteomes" id="UP000030643">
    <property type="component" value="Unassembled WGS sequence"/>
</dbReference>
<dbReference type="EMBL" id="DF820489">
    <property type="protein sequence ID" value="GAK31006.1"/>
    <property type="molecule type" value="Genomic_DNA"/>
</dbReference>
<dbReference type="RefSeq" id="WP_027699054.1">
    <property type="nucleotide sequence ID" value="NZ_DF820489.1"/>
</dbReference>
<dbReference type="AlphaFoldDB" id="A0A069D0X9"/>
<organism evidence="1 2">
    <name type="scientific">Weissella oryzae (strain DSM 25784 / JCM 18191 / LMG 30913 / SG25)</name>
    <dbReference type="NCBI Taxonomy" id="1329250"/>
    <lineage>
        <taxon>Bacteria</taxon>
        <taxon>Bacillati</taxon>
        <taxon>Bacillota</taxon>
        <taxon>Bacilli</taxon>
        <taxon>Lactobacillales</taxon>
        <taxon>Lactobacillaceae</taxon>
        <taxon>Weissella</taxon>
    </lineage>
</organism>
<gene>
    <name evidence="1" type="ORF">WOSG25_061360</name>
</gene>
<reference evidence="2" key="1">
    <citation type="journal article" date="2014" name="Genome Announc.">
        <title>Draft genome sequence of Weissella oryzae SG25T, isolated from fermented rice grains.</title>
        <authorList>
            <person name="Tanizawa Y."/>
            <person name="Fujisawa T."/>
            <person name="Mochizuki T."/>
            <person name="Kaminuma E."/>
            <person name="Suzuki Y."/>
            <person name="Nakamura Y."/>
            <person name="Tohno M."/>
        </authorList>
    </citation>
    <scope>NUCLEOTIDE SEQUENCE [LARGE SCALE GENOMIC DNA]</scope>
    <source>
        <strain evidence="2">DSM 25784 / JCM 18191 / LMG 30913 / SG25</strain>
    </source>
</reference>
<accession>A0A069D0X9</accession>
<name>A0A069D0X9_WEIOS</name>
<evidence type="ECO:0000313" key="1">
    <source>
        <dbReference type="EMBL" id="GAK31006.1"/>
    </source>
</evidence>
<dbReference type="InterPro" id="IPR053745">
    <property type="entry name" value="Viral_Tail_Comp_sf"/>
</dbReference>
<dbReference type="OrthoDB" id="1701539at2"/>
<dbReference type="eggNOG" id="ENOG5030BYI">
    <property type="taxonomic scope" value="Bacteria"/>
</dbReference>
<evidence type="ECO:0000313" key="2">
    <source>
        <dbReference type="Proteomes" id="UP000030643"/>
    </source>
</evidence>
<proteinExistence type="predicted"/>
<protein>
    <submittedName>
        <fullName evidence="1">Uncharacterized protein</fullName>
    </submittedName>
</protein>
<keyword evidence="2" id="KW-1185">Reference proteome</keyword>
<dbReference type="Gene3D" id="3.30.2000.30">
    <property type="match status" value="1"/>
</dbReference>
<dbReference type="STRING" id="1329250.WOSG25_061360"/>